<keyword evidence="4" id="KW-0125">Carotenoid biosynthesis</keyword>
<evidence type="ECO:0000256" key="8">
    <source>
        <dbReference type="SAM" id="Phobius"/>
    </source>
</evidence>
<comment type="pathway">
    <text evidence="2">Carotenoid biosynthesis.</text>
</comment>
<dbReference type="Pfam" id="PF18916">
    <property type="entry name" value="Lycopene_cyc"/>
    <property type="match status" value="1"/>
</dbReference>
<evidence type="ECO:0000256" key="3">
    <source>
        <dbReference type="ARBA" id="ARBA00022692"/>
    </source>
</evidence>
<feature type="transmembrane region" description="Helical" evidence="8">
    <location>
        <begin position="20"/>
        <end position="41"/>
    </location>
</feature>
<evidence type="ECO:0000256" key="7">
    <source>
        <dbReference type="ARBA" id="ARBA00023235"/>
    </source>
</evidence>
<dbReference type="InterPro" id="IPR017825">
    <property type="entry name" value="Lycopene_cyclase_dom"/>
</dbReference>
<protein>
    <submittedName>
        <fullName evidence="10">Lycopene cyclase domain-containing protein</fullName>
    </submittedName>
</protein>
<evidence type="ECO:0000256" key="6">
    <source>
        <dbReference type="ARBA" id="ARBA00023136"/>
    </source>
</evidence>
<keyword evidence="11" id="KW-1185">Reference proteome</keyword>
<evidence type="ECO:0000256" key="4">
    <source>
        <dbReference type="ARBA" id="ARBA00022746"/>
    </source>
</evidence>
<keyword evidence="7" id="KW-0413">Isomerase</keyword>
<evidence type="ECO:0000313" key="11">
    <source>
        <dbReference type="Proteomes" id="UP001235664"/>
    </source>
</evidence>
<dbReference type="EMBL" id="JAVAIL010000004">
    <property type="protein sequence ID" value="MDP4540475.1"/>
    <property type="molecule type" value="Genomic_DNA"/>
</dbReference>
<organism evidence="10 11">
    <name type="scientific">Qipengyuania benthica</name>
    <dbReference type="NCBI Taxonomy" id="3067651"/>
    <lineage>
        <taxon>Bacteria</taxon>
        <taxon>Pseudomonadati</taxon>
        <taxon>Pseudomonadota</taxon>
        <taxon>Alphaproteobacteria</taxon>
        <taxon>Sphingomonadales</taxon>
        <taxon>Erythrobacteraceae</taxon>
        <taxon>Qipengyuania</taxon>
    </lineage>
</organism>
<accession>A0ABT9HC92</accession>
<keyword evidence="3 8" id="KW-0812">Transmembrane</keyword>
<name>A0ABT9HC92_9SPHN</name>
<evidence type="ECO:0000256" key="5">
    <source>
        <dbReference type="ARBA" id="ARBA00022989"/>
    </source>
</evidence>
<reference evidence="10 11" key="1">
    <citation type="submission" date="2023-08" db="EMBL/GenBank/DDBJ databases">
        <title>genomic of DY56.</title>
        <authorList>
            <person name="Wang Y."/>
        </authorList>
    </citation>
    <scope>NUCLEOTIDE SEQUENCE [LARGE SCALE GENOMIC DNA]</scope>
    <source>
        <strain evidence="10 11">DY56-A-20</strain>
    </source>
</reference>
<dbReference type="Proteomes" id="UP001235664">
    <property type="component" value="Unassembled WGS sequence"/>
</dbReference>
<feature type="domain" description="Lycopene cyclase" evidence="9">
    <location>
        <begin position="38"/>
        <end position="130"/>
    </location>
</feature>
<proteinExistence type="predicted"/>
<comment type="caution">
    <text evidence="10">The sequence shown here is derived from an EMBL/GenBank/DDBJ whole genome shotgun (WGS) entry which is preliminary data.</text>
</comment>
<keyword evidence="6 8" id="KW-0472">Membrane</keyword>
<keyword evidence="5 8" id="KW-1133">Transmembrane helix</keyword>
<evidence type="ECO:0000256" key="1">
    <source>
        <dbReference type="ARBA" id="ARBA00004141"/>
    </source>
</evidence>
<sequence>MSRHETMPVESHHRHRLHRLALATPVLFFFPLMALGWNPIYPAVIAMAAGTGAAVWCRPDLLAKTFIGGILFLVFYAIFIVGLRITTPTYIEQVWNLPALSGILPAGIPVKELLFGGAFGLYWANVYEHLTWSKSSPLPKRDGV</sequence>
<feature type="transmembrane region" description="Helical" evidence="8">
    <location>
        <begin position="61"/>
        <end position="83"/>
    </location>
</feature>
<gene>
    <name evidence="10" type="ORF">Q9K01_12645</name>
</gene>
<dbReference type="RefSeq" id="WP_305930552.1">
    <property type="nucleotide sequence ID" value="NZ_JAVAIL010000004.1"/>
</dbReference>
<evidence type="ECO:0000313" key="10">
    <source>
        <dbReference type="EMBL" id="MDP4540475.1"/>
    </source>
</evidence>
<evidence type="ECO:0000259" key="9">
    <source>
        <dbReference type="Pfam" id="PF18916"/>
    </source>
</evidence>
<comment type="subcellular location">
    <subcellularLocation>
        <location evidence="1">Membrane</location>
        <topology evidence="1">Multi-pass membrane protein</topology>
    </subcellularLocation>
</comment>
<evidence type="ECO:0000256" key="2">
    <source>
        <dbReference type="ARBA" id="ARBA00004829"/>
    </source>
</evidence>